<evidence type="ECO:0000256" key="6">
    <source>
        <dbReference type="ARBA" id="ARBA00022679"/>
    </source>
</evidence>
<feature type="chain" id="PRO_5045226044" description="Uracil phosphoribosyltransferase" evidence="12">
    <location>
        <begin position="21"/>
        <end position="330"/>
    </location>
</feature>
<comment type="activity regulation">
    <text evidence="11">Allosterically activated by GTP.</text>
</comment>
<feature type="binding site" evidence="11">
    <location>
        <begin position="249"/>
        <end position="257"/>
    </location>
    <ligand>
        <name>5-phospho-alpha-D-ribose 1-diphosphate</name>
        <dbReference type="ChEBI" id="CHEBI:58017"/>
    </ligand>
</feature>
<dbReference type="Proteomes" id="UP000512184">
    <property type="component" value="Chromosome"/>
</dbReference>
<accession>A0ABX6IRE0</accession>
<reference evidence="14" key="1">
    <citation type="submission" date="2019-01" db="EMBL/GenBank/DDBJ databases">
        <title>Whole genome sequencing and annotation enables comparative genome analysis that reveals unique features of the Chlamydia suis R19 Genome.</title>
        <authorList>
            <person name="Dimond Z.E."/>
        </authorList>
    </citation>
    <scope>NUCLEOTIDE SEQUENCE [LARGE SCALE GENOMIC DNA]</scope>
    <source>
        <strain evidence="14">R19</strain>
    </source>
</reference>
<dbReference type="NCBIfam" id="TIGR01091">
    <property type="entry name" value="upp"/>
    <property type="match status" value="1"/>
</dbReference>
<dbReference type="Gene3D" id="3.40.50.2020">
    <property type="match status" value="1"/>
</dbReference>
<comment type="function">
    <text evidence="11">Catalyzes the conversion of uracil and 5-phospho-alpha-D-ribose 1-diphosphate (PRPP) to UMP and diphosphate.</text>
</comment>
<evidence type="ECO:0000256" key="7">
    <source>
        <dbReference type="ARBA" id="ARBA00022741"/>
    </source>
</evidence>
<comment type="cofactor">
    <cofactor evidence="11">
        <name>Mg(2+)</name>
        <dbReference type="ChEBI" id="CHEBI:18420"/>
    </cofactor>
    <text evidence="11">Binds 1 Mg(2+) ion per subunit. The magnesium is bound as Mg-PRPP.</text>
</comment>
<feature type="binding site" evidence="11">
    <location>
        <position position="197"/>
    </location>
    <ligand>
        <name>5-phospho-alpha-D-ribose 1-diphosphate</name>
        <dbReference type="ChEBI" id="CHEBI:58017"/>
    </ligand>
</feature>
<evidence type="ECO:0000256" key="4">
    <source>
        <dbReference type="ARBA" id="ARBA00022533"/>
    </source>
</evidence>
<evidence type="ECO:0000256" key="5">
    <source>
        <dbReference type="ARBA" id="ARBA00022676"/>
    </source>
</evidence>
<comment type="catalytic activity">
    <reaction evidence="11">
        <text>UMP + diphosphate = 5-phospho-alpha-D-ribose 1-diphosphate + uracil</text>
        <dbReference type="Rhea" id="RHEA:13017"/>
        <dbReference type="ChEBI" id="CHEBI:17568"/>
        <dbReference type="ChEBI" id="CHEBI:33019"/>
        <dbReference type="ChEBI" id="CHEBI:57865"/>
        <dbReference type="ChEBI" id="CHEBI:58017"/>
        <dbReference type="EC" id="2.4.2.9"/>
    </reaction>
</comment>
<keyword evidence="4 11" id="KW-0021">Allosteric enzyme</keyword>
<dbReference type="EC" id="2.4.2.9" evidence="3 11"/>
<dbReference type="EMBL" id="CP035278">
    <property type="protein sequence ID" value="QHP83769.1"/>
    <property type="molecule type" value="Genomic_DNA"/>
</dbReference>
<dbReference type="PANTHER" id="PTHR32315">
    <property type="entry name" value="ADENINE PHOSPHORIBOSYLTRANSFERASE"/>
    <property type="match status" value="1"/>
</dbReference>
<dbReference type="Pfam" id="PF14681">
    <property type="entry name" value="UPRTase"/>
    <property type="match status" value="1"/>
</dbReference>
<dbReference type="InterPro" id="IPR034332">
    <property type="entry name" value="Upp_B"/>
</dbReference>
<feature type="binding site" evidence="11">
    <location>
        <begin position="317"/>
        <end position="319"/>
    </location>
    <ligand>
        <name>uracil</name>
        <dbReference type="ChEBI" id="CHEBI:17568"/>
    </ligand>
</feature>
<evidence type="ECO:0000259" key="13">
    <source>
        <dbReference type="Pfam" id="PF14681"/>
    </source>
</evidence>
<dbReference type="InterPro" id="IPR050054">
    <property type="entry name" value="UPRTase/APRTase"/>
</dbReference>
<evidence type="ECO:0000256" key="11">
    <source>
        <dbReference type="HAMAP-Rule" id="MF_01218"/>
    </source>
</evidence>
<dbReference type="PANTHER" id="PTHR32315:SF4">
    <property type="entry name" value="URACIL PHOSPHORIBOSYLTRANSFERASE, CHLOROPLASTIC"/>
    <property type="match status" value="1"/>
</dbReference>
<gene>
    <name evidence="11" type="primary">upp</name>
    <name evidence="14" type="ORF">Chls_894</name>
</gene>
<dbReference type="InterPro" id="IPR000836">
    <property type="entry name" value="PRTase_dom"/>
</dbReference>
<keyword evidence="9 11" id="KW-0342">GTP-binding</keyword>
<keyword evidence="7 11" id="KW-0547">Nucleotide-binding</keyword>
<evidence type="ECO:0000313" key="14">
    <source>
        <dbReference type="EMBL" id="QHP83769.1"/>
    </source>
</evidence>
<dbReference type="HAMAP" id="MF_01218_B">
    <property type="entry name" value="Upp_B"/>
    <property type="match status" value="1"/>
</dbReference>
<name>A0ABX6IRE0_9CHLA</name>
<evidence type="ECO:0000313" key="15">
    <source>
        <dbReference type="Proteomes" id="UP000512184"/>
    </source>
</evidence>
<feature type="domain" description="Phosphoribosyltransferase" evidence="13">
    <location>
        <begin position="125"/>
        <end position="326"/>
    </location>
</feature>
<dbReference type="SUPFAM" id="SSF53271">
    <property type="entry name" value="PRTase-like"/>
    <property type="match status" value="1"/>
</dbReference>
<dbReference type="NCBIfam" id="NF001097">
    <property type="entry name" value="PRK00129.1"/>
    <property type="match status" value="1"/>
</dbReference>
<evidence type="ECO:0000256" key="12">
    <source>
        <dbReference type="SAM" id="SignalP"/>
    </source>
</evidence>
<organism evidence="14 15">
    <name type="scientific">Chlamydia suis</name>
    <dbReference type="NCBI Taxonomy" id="83559"/>
    <lineage>
        <taxon>Bacteria</taxon>
        <taxon>Pseudomonadati</taxon>
        <taxon>Chlamydiota</taxon>
        <taxon>Chlamydiia</taxon>
        <taxon>Chlamydiales</taxon>
        <taxon>Chlamydiaceae</taxon>
        <taxon>Chlamydia/Chlamydophila group</taxon>
        <taxon>Chlamydia</taxon>
    </lineage>
</organism>
<evidence type="ECO:0000256" key="8">
    <source>
        <dbReference type="ARBA" id="ARBA00022842"/>
    </source>
</evidence>
<feature type="binding site" evidence="11">
    <location>
        <position position="312"/>
    </location>
    <ligand>
        <name>uracil</name>
        <dbReference type="ChEBI" id="CHEBI:17568"/>
    </ligand>
</feature>
<comment type="pathway">
    <text evidence="1 11">Pyrimidine metabolism; UMP biosynthesis via salvage pathway; UMP from uracil: step 1/1.</text>
</comment>
<keyword evidence="15" id="KW-1185">Reference proteome</keyword>
<dbReference type="InterPro" id="IPR029057">
    <property type="entry name" value="PRTase-like"/>
</dbReference>
<keyword evidence="6 11" id="KW-0808">Transferase</keyword>
<keyword evidence="8 11" id="KW-0460">Magnesium</keyword>
<sequence>MKTILATACLILCTFSSCCAKGVYGTRTKLVCDETTQPKHSPEEYFCKGERKLNEKQYLEAQQYFSLIQRHFPKHPLCERAHLYAKLCAMELDQAQLPSSTLTRYVPSNPSGSLYSKPLASVYILSHPLIQHKASLLRNKKTNSKVFRECLKEVTLGICYEATRDLALKNVSIQTPLMQAECPHLTGPKIVVVPVLRAGLGMVDGFLSLVPTAKVGIIGMSRDHETFQASAYCCKLPEDISDCLVFIVDPMLATGGSASATIQLVKEHGAKNITLLNVLAVPEGIERIQKDHPDVTVYVASLDEKLNEVAYILPGLGDAGDRFCGTSNPS</sequence>
<feature type="signal peptide" evidence="12">
    <location>
        <begin position="1"/>
        <end position="20"/>
    </location>
</feature>
<comment type="similarity">
    <text evidence="2 11">Belongs to the UPRTase family.</text>
</comment>
<evidence type="ECO:0000256" key="1">
    <source>
        <dbReference type="ARBA" id="ARBA00005180"/>
    </source>
</evidence>
<evidence type="ECO:0000256" key="9">
    <source>
        <dbReference type="ARBA" id="ARBA00023134"/>
    </source>
</evidence>
<dbReference type="CDD" id="cd06223">
    <property type="entry name" value="PRTases_typeI"/>
    <property type="match status" value="1"/>
</dbReference>
<dbReference type="InterPro" id="IPR005765">
    <property type="entry name" value="UPRT"/>
</dbReference>
<dbReference type="PROSITE" id="PS51257">
    <property type="entry name" value="PROKAR_LIPOPROTEIN"/>
    <property type="match status" value="1"/>
</dbReference>
<feature type="binding site" evidence="11">
    <location>
        <position position="222"/>
    </location>
    <ligand>
        <name>5-phospho-alpha-D-ribose 1-diphosphate</name>
        <dbReference type="ChEBI" id="CHEBI:58017"/>
    </ligand>
</feature>
<evidence type="ECO:0000256" key="10">
    <source>
        <dbReference type="ARBA" id="ARBA00031082"/>
    </source>
</evidence>
<keyword evidence="5 11" id="KW-0328">Glycosyltransferase</keyword>
<protein>
    <recommendedName>
        <fullName evidence="3 11">Uracil phosphoribosyltransferase</fullName>
        <ecNumber evidence="3 11">2.4.2.9</ecNumber>
    </recommendedName>
    <alternativeName>
        <fullName evidence="10 11">UMP pyrophosphorylase</fullName>
    </alternativeName>
    <alternativeName>
        <fullName evidence="11">UPRTase</fullName>
    </alternativeName>
</protein>
<evidence type="ECO:0000256" key="2">
    <source>
        <dbReference type="ARBA" id="ARBA00009516"/>
    </source>
</evidence>
<keyword evidence="12" id="KW-0732">Signal</keyword>
<evidence type="ECO:0000256" key="3">
    <source>
        <dbReference type="ARBA" id="ARBA00011894"/>
    </source>
</evidence>
<proteinExistence type="inferred from homology"/>
<feature type="binding site" evidence="11">
    <location>
        <position position="318"/>
    </location>
    <ligand>
        <name>5-phospho-alpha-D-ribose 1-diphosphate</name>
        <dbReference type="ChEBI" id="CHEBI:58017"/>
    </ligand>
</feature>
<dbReference type="GO" id="GO:0004845">
    <property type="term" value="F:uracil phosphoribosyltransferase activity"/>
    <property type="evidence" value="ECO:0007669"/>
    <property type="project" value="UniProtKB-EC"/>
</dbReference>